<dbReference type="RefSeq" id="WP_287277009.1">
    <property type="nucleotide sequence ID" value="NZ_JAMYMY010000046.1"/>
</dbReference>
<organism evidence="1 2">
    <name type="scientific">Mesorhizobium opportunistum</name>
    <dbReference type="NCBI Taxonomy" id="593909"/>
    <lineage>
        <taxon>Bacteria</taxon>
        <taxon>Pseudomonadati</taxon>
        <taxon>Pseudomonadota</taxon>
        <taxon>Alphaproteobacteria</taxon>
        <taxon>Hyphomicrobiales</taxon>
        <taxon>Phyllobacteriaceae</taxon>
        <taxon>Mesorhizobium</taxon>
    </lineage>
</organism>
<evidence type="ECO:0000313" key="1">
    <source>
        <dbReference type="EMBL" id="MER8936009.1"/>
    </source>
</evidence>
<dbReference type="EMBL" id="JAMYPJ010000041">
    <property type="protein sequence ID" value="MER8936009.1"/>
    <property type="molecule type" value="Genomic_DNA"/>
</dbReference>
<accession>A0ABV1YLS0</accession>
<sequence length="100" mass="10370">MTLEAWMAGAAPSAYTAGTLRSISRTLADAEAQIRSAGTAEPAEQAALTAAVRDLSGAVARAQAGLQAGNRTEVQNAQQDLRLASRSLSTAYARYFAPKS</sequence>
<evidence type="ECO:0000313" key="2">
    <source>
        <dbReference type="Proteomes" id="UP001464387"/>
    </source>
</evidence>
<comment type="caution">
    <text evidence="1">The sequence shown here is derived from an EMBL/GenBank/DDBJ whole genome shotgun (WGS) entry which is preliminary data.</text>
</comment>
<name>A0ABV1YLS0_9HYPH</name>
<dbReference type="Proteomes" id="UP001464387">
    <property type="component" value="Unassembled WGS sequence"/>
</dbReference>
<gene>
    <name evidence="1" type="ORF">NKI33_24000</name>
</gene>
<keyword evidence="2" id="KW-1185">Reference proteome</keyword>
<reference evidence="1 2" key="1">
    <citation type="journal article" date="2024" name="Proc. Natl. Acad. Sci. U.S.A.">
        <title>The evolutionary genomics of adaptation to stress in wild rhizobium bacteria.</title>
        <authorList>
            <person name="Kehlet-Delgado H."/>
            <person name="Montoya A.P."/>
            <person name="Jensen K.T."/>
            <person name="Wendlandt C.E."/>
            <person name="Dexheimer C."/>
            <person name="Roberts M."/>
            <person name="Torres Martinez L."/>
            <person name="Friesen M.L."/>
            <person name="Griffitts J.S."/>
            <person name="Porter S.S."/>
        </authorList>
    </citation>
    <scope>NUCLEOTIDE SEQUENCE [LARGE SCALE GENOMIC DNA]</scope>
    <source>
        <strain evidence="1 2">M0729</strain>
    </source>
</reference>
<protein>
    <submittedName>
        <fullName evidence="1">Uncharacterized protein</fullName>
    </submittedName>
</protein>
<proteinExistence type="predicted"/>